<dbReference type="Gene3D" id="1.10.10.10">
    <property type="entry name" value="Winged helix-like DNA-binding domain superfamily/Winged helix DNA-binding domain"/>
    <property type="match status" value="1"/>
</dbReference>
<keyword evidence="1" id="KW-0805">Transcription regulation</keyword>
<dbReference type="Proteomes" id="UP000285710">
    <property type="component" value="Unassembled WGS sequence"/>
</dbReference>
<dbReference type="InterPro" id="IPR000281">
    <property type="entry name" value="HTH_RpiR"/>
</dbReference>
<evidence type="ECO:0000259" key="4">
    <source>
        <dbReference type="PROSITE" id="PS51071"/>
    </source>
</evidence>
<reference evidence="6 7" key="2">
    <citation type="submission" date="2019-01" db="EMBL/GenBank/DDBJ databases">
        <authorList>
            <person name="Li Y."/>
        </authorList>
    </citation>
    <scope>NUCLEOTIDE SEQUENCE [LARGE SCALE GENOMIC DNA]</scope>
    <source>
        <strain evidence="6 7">2D-5</strain>
    </source>
</reference>
<reference evidence="6 7" key="1">
    <citation type="submission" date="2019-01" db="EMBL/GenBank/DDBJ databases">
        <title>Sinorhodobacter populi sp. nov. isolated from the symptomatic bark tissue of Populus euramericana canker.</title>
        <authorList>
            <person name="Xu G."/>
        </authorList>
    </citation>
    <scope>NUCLEOTIDE SEQUENCE [LARGE SCALE GENOMIC DNA]</scope>
    <source>
        <strain evidence="6 7">2D-5</strain>
    </source>
</reference>
<dbReference type="PANTHER" id="PTHR30514:SF18">
    <property type="entry name" value="RPIR-FAMILY TRANSCRIPTIONAL REGULATOR"/>
    <property type="match status" value="1"/>
</dbReference>
<dbReference type="InterPro" id="IPR036388">
    <property type="entry name" value="WH-like_DNA-bd_sf"/>
</dbReference>
<dbReference type="GO" id="GO:0003700">
    <property type="term" value="F:DNA-binding transcription factor activity"/>
    <property type="evidence" value="ECO:0007669"/>
    <property type="project" value="InterPro"/>
</dbReference>
<dbReference type="InterPro" id="IPR009057">
    <property type="entry name" value="Homeodomain-like_sf"/>
</dbReference>
<keyword evidence="2" id="KW-0238">DNA-binding</keyword>
<keyword evidence="7" id="KW-1185">Reference proteome</keyword>
<dbReference type="Pfam" id="PF01418">
    <property type="entry name" value="HTH_6"/>
    <property type="match status" value="1"/>
</dbReference>
<dbReference type="SUPFAM" id="SSF53697">
    <property type="entry name" value="SIS domain"/>
    <property type="match status" value="1"/>
</dbReference>
<evidence type="ECO:0000259" key="5">
    <source>
        <dbReference type="PROSITE" id="PS51464"/>
    </source>
</evidence>
<evidence type="ECO:0000256" key="3">
    <source>
        <dbReference type="ARBA" id="ARBA00023163"/>
    </source>
</evidence>
<dbReference type="InterPro" id="IPR047640">
    <property type="entry name" value="RpiR-like"/>
</dbReference>
<dbReference type="InterPro" id="IPR035472">
    <property type="entry name" value="RpiR-like_SIS"/>
</dbReference>
<dbReference type="PROSITE" id="PS51464">
    <property type="entry name" value="SIS"/>
    <property type="match status" value="1"/>
</dbReference>
<dbReference type="Gene3D" id="3.40.50.10490">
    <property type="entry name" value="Glucose-6-phosphate isomerase like protein, domain 1"/>
    <property type="match status" value="1"/>
</dbReference>
<dbReference type="GO" id="GO:0003677">
    <property type="term" value="F:DNA binding"/>
    <property type="evidence" value="ECO:0007669"/>
    <property type="project" value="UniProtKB-KW"/>
</dbReference>
<evidence type="ECO:0000256" key="1">
    <source>
        <dbReference type="ARBA" id="ARBA00023015"/>
    </source>
</evidence>
<dbReference type="GO" id="GO:1901135">
    <property type="term" value="P:carbohydrate derivative metabolic process"/>
    <property type="evidence" value="ECO:0007669"/>
    <property type="project" value="InterPro"/>
</dbReference>
<evidence type="ECO:0000313" key="7">
    <source>
        <dbReference type="Proteomes" id="UP000285710"/>
    </source>
</evidence>
<keyword evidence="3" id="KW-0804">Transcription</keyword>
<organism evidence="6 7">
    <name type="scientific">Paenirhodobacter populi</name>
    <dbReference type="NCBI Taxonomy" id="2306993"/>
    <lineage>
        <taxon>Bacteria</taxon>
        <taxon>Pseudomonadati</taxon>
        <taxon>Pseudomonadota</taxon>
        <taxon>Alphaproteobacteria</taxon>
        <taxon>Rhodobacterales</taxon>
        <taxon>Rhodobacter group</taxon>
        <taxon>Paenirhodobacter</taxon>
    </lineage>
</organism>
<feature type="domain" description="SIS" evidence="5">
    <location>
        <begin position="128"/>
        <end position="270"/>
    </location>
</feature>
<dbReference type="AlphaFoldDB" id="A0A443IJI4"/>
<dbReference type="CDD" id="cd05013">
    <property type="entry name" value="SIS_RpiR"/>
    <property type="match status" value="1"/>
</dbReference>
<dbReference type="SUPFAM" id="SSF46689">
    <property type="entry name" value="Homeodomain-like"/>
    <property type="match status" value="1"/>
</dbReference>
<sequence>MDLTQLWQRLETRYDDFPPKLREAATYVRENPSDIALHSLRRIAREAAVSPGTLLRFVQSLGFPGWEEFQTLHRDWLTEANGAVYSGRADSTLQADGPDTLIAQIAEAEAANAVSGLHPGQRARLNAAAAMLSRGRTVAVLGLRSCHAVACSLAYSLSLFHPGTRLMAATGGMLLDSLHTLRPGDVLVAISVAPYSRETVEAARFAQNAGLEILALTDAPLGPVARLADVTLTATNGGPAHLASVTGLVSLSQALACLTLASRGAAGLDALRRYEASLATRSSFLPPES</sequence>
<protein>
    <submittedName>
        <fullName evidence="6">MurR/RpiR family transcriptional regulator</fullName>
    </submittedName>
</protein>
<dbReference type="Pfam" id="PF01380">
    <property type="entry name" value="SIS"/>
    <property type="match status" value="1"/>
</dbReference>
<accession>A0A443IJI4</accession>
<dbReference type="InterPro" id="IPR046348">
    <property type="entry name" value="SIS_dom_sf"/>
</dbReference>
<gene>
    <name evidence="6" type="ORF">D2T33_20945</name>
</gene>
<dbReference type="PROSITE" id="PS51071">
    <property type="entry name" value="HTH_RPIR"/>
    <property type="match status" value="1"/>
</dbReference>
<dbReference type="RefSeq" id="WP_128271059.1">
    <property type="nucleotide sequence ID" value="NZ_SAUW01000050.1"/>
</dbReference>
<evidence type="ECO:0000256" key="2">
    <source>
        <dbReference type="ARBA" id="ARBA00023125"/>
    </source>
</evidence>
<name>A0A443IJI4_9RHOB</name>
<proteinExistence type="predicted"/>
<dbReference type="EMBL" id="SAUW01000050">
    <property type="protein sequence ID" value="RWR04546.1"/>
    <property type="molecule type" value="Genomic_DNA"/>
</dbReference>
<evidence type="ECO:0000313" key="6">
    <source>
        <dbReference type="EMBL" id="RWR04546.1"/>
    </source>
</evidence>
<feature type="domain" description="HTH rpiR-type" evidence="4">
    <location>
        <begin position="4"/>
        <end position="80"/>
    </location>
</feature>
<dbReference type="GO" id="GO:0097367">
    <property type="term" value="F:carbohydrate derivative binding"/>
    <property type="evidence" value="ECO:0007669"/>
    <property type="project" value="InterPro"/>
</dbReference>
<dbReference type="InterPro" id="IPR001347">
    <property type="entry name" value="SIS_dom"/>
</dbReference>
<comment type="caution">
    <text evidence="6">The sequence shown here is derived from an EMBL/GenBank/DDBJ whole genome shotgun (WGS) entry which is preliminary data.</text>
</comment>
<dbReference type="PANTHER" id="PTHR30514">
    <property type="entry name" value="GLUCOKINASE"/>
    <property type="match status" value="1"/>
</dbReference>